<dbReference type="OrthoDB" id="215686at2"/>
<dbReference type="KEGG" id="mff:MFFC18_23210"/>
<dbReference type="Proteomes" id="UP000322214">
    <property type="component" value="Chromosome"/>
</dbReference>
<gene>
    <name evidence="2" type="ORF">MFFC18_23210</name>
</gene>
<dbReference type="AlphaFoldDB" id="A0A5B9PHT6"/>
<keyword evidence="1" id="KW-0472">Membrane</keyword>
<proteinExistence type="predicted"/>
<name>A0A5B9PHT6_9BACT</name>
<evidence type="ECO:0000256" key="1">
    <source>
        <dbReference type="SAM" id="Phobius"/>
    </source>
</evidence>
<keyword evidence="1" id="KW-0812">Transmembrane</keyword>
<dbReference type="SUPFAM" id="SSF54523">
    <property type="entry name" value="Pili subunits"/>
    <property type="match status" value="1"/>
</dbReference>
<dbReference type="Gene3D" id="3.30.700.10">
    <property type="entry name" value="Glycoprotein, Type 4 Pilin"/>
    <property type="match status" value="1"/>
</dbReference>
<feature type="transmembrane region" description="Helical" evidence="1">
    <location>
        <begin position="26"/>
        <end position="47"/>
    </location>
</feature>
<keyword evidence="1" id="KW-1133">Transmembrane helix</keyword>
<dbReference type="RefSeq" id="WP_075086534.1">
    <property type="nucleotide sequence ID" value="NZ_CP042912.1"/>
</dbReference>
<evidence type="ECO:0008006" key="4">
    <source>
        <dbReference type="Google" id="ProtNLM"/>
    </source>
</evidence>
<reference evidence="2 3" key="1">
    <citation type="submission" date="2019-08" db="EMBL/GenBank/DDBJ databases">
        <title>Deep-cultivation of Planctomycetes and their phenomic and genomic characterization uncovers novel biology.</title>
        <authorList>
            <person name="Wiegand S."/>
            <person name="Jogler M."/>
            <person name="Boedeker C."/>
            <person name="Pinto D."/>
            <person name="Vollmers J."/>
            <person name="Rivas-Marin E."/>
            <person name="Kohn T."/>
            <person name="Peeters S.H."/>
            <person name="Heuer A."/>
            <person name="Rast P."/>
            <person name="Oberbeckmann S."/>
            <person name="Bunk B."/>
            <person name="Jeske O."/>
            <person name="Meyerdierks A."/>
            <person name="Storesund J.E."/>
            <person name="Kallscheuer N."/>
            <person name="Luecker S."/>
            <person name="Lage O.M."/>
            <person name="Pohl T."/>
            <person name="Merkel B.J."/>
            <person name="Hornburger P."/>
            <person name="Mueller R.-W."/>
            <person name="Bruemmer F."/>
            <person name="Labrenz M."/>
            <person name="Spormann A.M."/>
            <person name="Op den Camp H."/>
            <person name="Overmann J."/>
            <person name="Amann R."/>
            <person name="Jetten M.S.M."/>
            <person name="Mascher T."/>
            <person name="Medema M.H."/>
            <person name="Devos D.P."/>
            <person name="Kaster A.-K."/>
            <person name="Ovreas L."/>
            <person name="Rohde M."/>
            <person name="Galperin M.Y."/>
            <person name="Jogler C."/>
        </authorList>
    </citation>
    <scope>NUCLEOTIDE SEQUENCE [LARGE SCALE GENOMIC DNA]</scope>
    <source>
        <strain evidence="2 3">FC18</strain>
    </source>
</reference>
<dbReference type="STRING" id="980251.GCA_001642875_04874"/>
<dbReference type="EMBL" id="CP042912">
    <property type="protein sequence ID" value="QEG22441.1"/>
    <property type="molecule type" value="Genomic_DNA"/>
</dbReference>
<accession>A0A5B9PHT6</accession>
<keyword evidence="3" id="KW-1185">Reference proteome</keyword>
<protein>
    <recommendedName>
        <fullName evidence="4">Type II secretion system protein H</fullName>
    </recommendedName>
</protein>
<sequence>MTQFRHILNSRVVTASCVRPKHGRSAFTLIELLLVMAVVIVVMSMAAPSVNRMFQRTALDRGADRVRAAMGKARVDAIKEGDVYAVFIARGSNWFDSGPFANSRDQIARASRDRRNVDQTGNSGFEDNLLPGGITFAATEVLSDARAEEVLSGTESSGGGGLQQILFYPDGTSQNASVVLQNQIGGIVEIQLRGLTGLSKSVRLKSMR</sequence>
<evidence type="ECO:0000313" key="3">
    <source>
        <dbReference type="Proteomes" id="UP000322214"/>
    </source>
</evidence>
<dbReference type="Pfam" id="PF07963">
    <property type="entry name" value="N_methyl"/>
    <property type="match status" value="1"/>
</dbReference>
<dbReference type="InterPro" id="IPR045584">
    <property type="entry name" value="Pilin-like"/>
</dbReference>
<dbReference type="InterPro" id="IPR012902">
    <property type="entry name" value="N_methyl_site"/>
</dbReference>
<evidence type="ECO:0000313" key="2">
    <source>
        <dbReference type="EMBL" id="QEG22441.1"/>
    </source>
</evidence>
<organism evidence="2 3">
    <name type="scientific">Mariniblastus fucicola</name>
    <dbReference type="NCBI Taxonomy" id="980251"/>
    <lineage>
        <taxon>Bacteria</taxon>
        <taxon>Pseudomonadati</taxon>
        <taxon>Planctomycetota</taxon>
        <taxon>Planctomycetia</taxon>
        <taxon>Pirellulales</taxon>
        <taxon>Pirellulaceae</taxon>
        <taxon>Mariniblastus</taxon>
    </lineage>
</organism>